<dbReference type="SUPFAM" id="SSF56712">
    <property type="entry name" value="Prokaryotic type I DNA topoisomerase"/>
    <property type="match status" value="1"/>
</dbReference>
<dbReference type="InterPro" id="IPR000380">
    <property type="entry name" value="Topo_IA"/>
</dbReference>
<dbReference type="GO" id="GO:0006310">
    <property type="term" value="P:DNA recombination"/>
    <property type="evidence" value="ECO:0007669"/>
    <property type="project" value="TreeGrafter"/>
</dbReference>
<comment type="similarity">
    <text evidence="2">Belongs to the type IA topoisomerase family.</text>
</comment>
<keyword evidence="6" id="KW-0799">Topoisomerase</keyword>
<dbReference type="InterPro" id="IPR003602">
    <property type="entry name" value="Topo_IA_DNA-bd_dom"/>
</dbReference>
<dbReference type="AlphaFoldDB" id="A0A398B5T2"/>
<sequence>MKLIVAEKPDQGRTLASVFQTKKREGFIEILPNDIFPKGAYVSWAIGHLTELAAPEKYETGWKRWSLETLPMIPNHFIYEVVKGKAKQFSIIQKLSADPNVTEIIHAGDAGREGELIVRNILRLAHCSKPMRRLWISSLTPKAIREGFQNLLQETDTKNLYFEAYTRACADWVVGMNASRLYTILLKKQGFSDVFSVGRVQTPTLALIVKRELEIENFVSEPFWEVEANFEIEGNKYKGKWEKDGESRIKTKELAAKIAGFCKGKPAEVSEVKSEKKEYLPPLFYNLSSIQADANRRYKFPPKKTLDVLQALYQRGIVSYPRSDSRHVTPGEAEGFPTILKKLQNMDDYRDFFPLPAESIRYNSRYVNEKKVTDHYAIIPTEQVPKMDRLSADEKKLYDLLARTLIAAHHNKSIAEYTTVRTLVDERAEFISKGKVVVEEGWKRILPQKDGDKEQVLPALKEGGKGKVVKADAKESKTQPPKRYTEGQLITLMKTAGKHIEDKELEKVLMKTEGLGTEATRAGIITMLKDRAYIDVKKNLVFATAKAKILVQAVGGQILASPGMTAKWEQRLKEIGEGQASPKQFMELTEKMVSHLVSETSEHAGQWSFSTEITDAFVPGKKKGRGARQASIGSCKKCGGNIVDKGTFYGCSNYQKNKCNFTISKKILGKSISQKNIKLLLSSGGTESIEFSGKEKPFNAKLVWDEKERKIKFLPVSQ</sequence>
<dbReference type="PROSITE" id="PS50880">
    <property type="entry name" value="TOPRIM"/>
    <property type="match status" value="1"/>
</dbReference>
<evidence type="ECO:0000256" key="7">
    <source>
        <dbReference type="ARBA" id="ARBA00023125"/>
    </source>
</evidence>
<dbReference type="NCBIfam" id="TIGR01056">
    <property type="entry name" value="topB"/>
    <property type="match status" value="1"/>
</dbReference>
<dbReference type="OrthoDB" id="9803554at2"/>
<keyword evidence="16" id="KW-1185">Reference proteome</keyword>
<dbReference type="SMART" id="SM00493">
    <property type="entry name" value="TOPRIM"/>
    <property type="match status" value="1"/>
</dbReference>
<dbReference type="GO" id="GO:0006281">
    <property type="term" value="P:DNA repair"/>
    <property type="evidence" value="ECO:0007669"/>
    <property type="project" value="TreeGrafter"/>
</dbReference>
<dbReference type="GO" id="GO:0003917">
    <property type="term" value="F:DNA topoisomerase type I (single strand cut, ATP-independent) activity"/>
    <property type="evidence" value="ECO:0007669"/>
    <property type="project" value="UniProtKB-EC"/>
</dbReference>
<dbReference type="Pfam" id="PF01751">
    <property type="entry name" value="Toprim"/>
    <property type="match status" value="1"/>
</dbReference>
<dbReference type="NCBIfam" id="NF005829">
    <property type="entry name" value="PRK07726.1"/>
    <property type="match status" value="1"/>
</dbReference>
<feature type="domain" description="Toprim" evidence="13">
    <location>
        <begin position="1"/>
        <end position="140"/>
    </location>
</feature>
<evidence type="ECO:0000256" key="2">
    <source>
        <dbReference type="ARBA" id="ARBA00009446"/>
    </source>
</evidence>
<evidence type="ECO:0000256" key="10">
    <source>
        <dbReference type="ARBA" id="ARBA00031985"/>
    </source>
</evidence>
<dbReference type="InterPro" id="IPR013824">
    <property type="entry name" value="Topo_IA_cen_sub1"/>
</dbReference>
<dbReference type="Gene3D" id="3.40.50.140">
    <property type="match status" value="1"/>
</dbReference>
<dbReference type="InterPro" id="IPR005738">
    <property type="entry name" value="TopoIII"/>
</dbReference>
<evidence type="ECO:0000256" key="12">
    <source>
        <dbReference type="ARBA" id="ARBA00032877"/>
    </source>
</evidence>
<dbReference type="InterPro" id="IPR003601">
    <property type="entry name" value="Topo_IA_2"/>
</dbReference>
<dbReference type="RefSeq" id="WP_119113446.1">
    <property type="nucleotide sequence ID" value="NZ_CBCSEO010000010.1"/>
</dbReference>
<comment type="caution">
    <text evidence="15">The sequence shown here is derived from an EMBL/GenBank/DDBJ whole genome shotgun (WGS) entry which is preliminary data.</text>
</comment>
<accession>A0A398B5T2</accession>
<reference evidence="15 16" key="1">
    <citation type="submission" date="2018-08" db="EMBL/GenBank/DDBJ databases">
        <title>Bacillus jemisoniae sp. nov., Bacillus chryseoplanitiae sp. nov., Bacillus resnikiae sp. nov., and Bacillus frankliniae sp. nov., isolated from Viking spacecraft and associated surfaces.</title>
        <authorList>
            <person name="Seuylemezian A."/>
            <person name="Vaishampayan P."/>
        </authorList>
    </citation>
    <scope>NUCLEOTIDE SEQUENCE [LARGE SCALE GENOMIC DNA]</scope>
    <source>
        <strain evidence="15 16">JJ-247</strain>
    </source>
</reference>
<keyword evidence="8 15" id="KW-0413">Isomerase</keyword>
<evidence type="ECO:0000313" key="16">
    <source>
        <dbReference type="Proteomes" id="UP000265816"/>
    </source>
</evidence>
<dbReference type="Gene3D" id="2.70.20.10">
    <property type="entry name" value="Topoisomerase I, domain 3"/>
    <property type="match status" value="1"/>
</dbReference>
<evidence type="ECO:0000259" key="14">
    <source>
        <dbReference type="PROSITE" id="PS52039"/>
    </source>
</evidence>
<dbReference type="EMBL" id="QWVT01000023">
    <property type="protein sequence ID" value="RID84178.1"/>
    <property type="molecule type" value="Genomic_DNA"/>
</dbReference>
<dbReference type="Proteomes" id="UP000265816">
    <property type="component" value="Unassembled WGS sequence"/>
</dbReference>
<proteinExistence type="inferred from homology"/>
<keyword evidence="4" id="KW-0479">Metal-binding</keyword>
<evidence type="ECO:0000256" key="4">
    <source>
        <dbReference type="ARBA" id="ARBA00022723"/>
    </source>
</evidence>
<protein>
    <recommendedName>
        <fullName evidence="3">DNA topoisomerase</fullName>
        <ecNumber evidence="3">5.6.2.1</ecNumber>
    </recommendedName>
    <alternativeName>
        <fullName evidence="12">Omega-protein</fullName>
    </alternativeName>
    <alternativeName>
        <fullName evidence="11">Relaxing enzyme</fullName>
    </alternativeName>
    <alternativeName>
        <fullName evidence="9">Swivelase</fullName>
    </alternativeName>
    <alternativeName>
        <fullName evidence="10">Untwisting enzyme</fullName>
    </alternativeName>
</protein>
<dbReference type="InterPro" id="IPR023406">
    <property type="entry name" value="Topo_IA_AS"/>
</dbReference>
<evidence type="ECO:0000256" key="3">
    <source>
        <dbReference type="ARBA" id="ARBA00012891"/>
    </source>
</evidence>
<evidence type="ECO:0000256" key="5">
    <source>
        <dbReference type="ARBA" id="ARBA00022842"/>
    </source>
</evidence>
<dbReference type="Pfam" id="PF13342">
    <property type="entry name" value="Toprim_Crpt"/>
    <property type="match status" value="1"/>
</dbReference>
<gene>
    <name evidence="15" type="ORF">D1970_13750</name>
</gene>
<evidence type="ECO:0000256" key="8">
    <source>
        <dbReference type="ARBA" id="ARBA00023235"/>
    </source>
</evidence>
<name>A0A398B5T2_9BACI</name>
<dbReference type="PRINTS" id="PR00417">
    <property type="entry name" value="PRTPISMRASEI"/>
</dbReference>
<evidence type="ECO:0000256" key="9">
    <source>
        <dbReference type="ARBA" id="ARBA00030003"/>
    </source>
</evidence>
<comment type="catalytic activity">
    <reaction evidence="1">
        <text>ATP-independent breakage of single-stranded DNA, followed by passage and rejoining.</text>
        <dbReference type="EC" id="5.6.2.1"/>
    </reaction>
</comment>
<evidence type="ECO:0000313" key="15">
    <source>
        <dbReference type="EMBL" id="RID84178.1"/>
    </source>
</evidence>
<dbReference type="PANTHER" id="PTHR11390:SF21">
    <property type="entry name" value="DNA TOPOISOMERASE 3-ALPHA"/>
    <property type="match status" value="1"/>
</dbReference>
<dbReference type="InterPro" id="IPR013497">
    <property type="entry name" value="Topo_IA_cen"/>
</dbReference>
<feature type="domain" description="Topo IA-type catalytic" evidence="14">
    <location>
        <begin position="157"/>
        <end position="597"/>
    </location>
</feature>
<dbReference type="Pfam" id="PF01131">
    <property type="entry name" value="Topoisom_bac"/>
    <property type="match status" value="1"/>
</dbReference>
<dbReference type="SMART" id="SM00437">
    <property type="entry name" value="TOP1Ac"/>
    <property type="match status" value="1"/>
</dbReference>
<dbReference type="CDD" id="cd00186">
    <property type="entry name" value="TOP1Ac"/>
    <property type="match status" value="1"/>
</dbReference>
<dbReference type="Gene3D" id="1.10.460.10">
    <property type="entry name" value="Topoisomerase I, domain 2"/>
    <property type="match status" value="1"/>
</dbReference>
<dbReference type="InterPro" id="IPR023405">
    <property type="entry name" value="Topo_IA_core_domain"/>
</dbReference>
<dbReference type="InterPro" id="IPR013825">
    <property type="entry name" value="Topo_IA_cen_sub2"/>
</dbReference>
<dbReference type="InterPro" id="IPR025589">
    <property type="entry name" value="Toprim_C_rpt"/>
</dbReference>
<dbReference type="PANTHER" id="PTHR11390">
    <property type="entry name" value="PROKARYOTIC DNA TOPOISOMERASE"/>
    <property type="match status" value="1"/>
</dbReference>
<keyword evidence="5" id="KW-0460">Magnesium</keyword>
<evidence type="ECO:0000259" key="13">
    <source>
        <dbReference type="PROSITE" id="PS50880"/>
    </source>
</evidence>
<dbReference type="GO" id="GO:0006265">
    <property type="term" value="P:DNA topological change"/>
    <property type="evidence" value="ECO:0007669"/>
    <property type="project" value="InterPro"/>
</dbReference>
<dbReference type="InterPro" id="IPR034144">
    <property type="entry name" value="TOPRIM_TopoIII"/>
</dbReference>
<evidence type="ECO:0000256" key="6">
    <source>
        <dbReference type="ARBA" id="ARBA00023029"/>
    </source>
</evidence>
<organism evidence="15 16">
    <name type="scientific">Mesobacillus zeae</name>
    <dbReference type="NCBI Taxonomy" id="1917180"/>
    <lineage>
        <taxon>Bacteria</taxon>
        <taxon>Bacillati</taxon>
        <taxon>Bacillota</taxon>
        <taxon>Bacilli</taxon>
        <taxon>Bacillales</taxon>
        <taxon>Bacillaceae</taxon>
        <taxon>Mesobacillus</taxon>
    </lineage>
</organism>
<dbReference type="PROSITE" id="PS52039">
    <property type="entry name" value="TOPO_IA_2"/>
    <property type="match status" value="1"/>
</dbReference>
<dbReference type="GO" id="GO:0046872">
    <property type="term" value="F:metal ion binding"/>
    <property type="evidence" value="ECO:0007669"/>
    <property type="project" value="UniProtKB-KW"/>
</dbReference>
<evidence type="ECO:0000256" key="11">
    <source>
        <dbReference type="ARBA" id="ARBA00032235"/>
    </source>
</evidence>
<dbReference type="GO" id="GO:0043597">
    <property type="term" value="C:cytoplasmic replication fork"/>
    <property type="evidence" value="ECO:0007669"/>
    <property type="project" value="TreeGrafter"/>
</dbReference>
<dbReference type="CDD" id="cd03362">
    <property type="entry name" value="TOPRIM_TopoIA_TopoIII"/>
    <property type="match status" value="1"/>
</dbReference>
<dbReference type="EC" id="5.6.2.1" evidence="3"/>
<evidence type="ECO:0000256" key="1">
    <source>
        <dbReference type="ARBA" id="ARBA00000213"/>
    </source>
</evidence>
<keyword evidence="7" id="KW-0238">DNA-binding</keyword>
<dbReference type="PROSITE" id="PS00396">
    <property type="entry name" value="TOPO_IA_1"/>
    <property type="match status" value="1"/>
</dbReference>
<dbReference type="GO" id="GO:0003677">
    <property type="term" value="F:DNA binding"/>
    <property type="evidence" value="ECO:0007669"/>
    <property type="project" value="UniProtKB-KW"/>
</dbReference>
<dbReference type="Gene3D" id="1.10.290.10">
    <property type="entry name" value="Topoisomerase I, domain 4"/>
    <property type="match status" value="1"/>
</dbReference>
<dbReference type="InterPro" id="IPR013826">
    <property type="entry name" value="Topo_IA_cen_sub3"/>
</dbReference>
<dbReference type="SMART" id="SM00436">
    <property type="entry name" value="TOP1Bc"/>
    <property type="match status" value="1"/>
</dbReference>
<dbReference type="InterPro" id="IPR006171">
    <property type="entry name" value="TOPRIM_dom"/>
</dbReference>